<keyword evidence="16" id="KW-1185">Reference proteome</keyword>
<dbReference type="AlphaFoldDB" id="A0AAD5SF37"/>
<evidence type="ECO:0000256" key="3">
    <source>
        <dbReference type="ARBA" id="ARBA00011881"/>
    </source>
</evidence>
<evidence type="ECO:0000256" key="5">
    <source>
        <dbReference type="ARBA" id="ARBA00022679"/>
    </source>
</evidence>
<dbReference type="EMBL" id="JADGJD010000259">
    <property type="protein sequence ID" value="KAJ3052861.1"/>
    <property type="molecule type" value="Genomic_DNA"/>
</dbReference>
<evidence type="ECO:0000259" key="14">
    <source>
        <dbReference type="Pfam" id="PF01467"/>
    </source>
</evidence>
<keyword evidence="7 13" id="KW-0547">Nucleotide-binding</keyword>
<comment type="catalytic activity">
    <reaction evidence="13">
        <text>nicotinate beta-D-ribonucleotide + ATP + H(+) = deamido-NAD(+) + diphosphate</text>
        <dbReference type="Rhea" id="RHEA:22860"/>
        <dbReference type="ChEBI" id="CHEBI:15378"/>
        <dbReference type="ChEBI" id="CHEBI:30616"/>
        <dbReference type="ChEBI" id="CHEBI:33019"/>
        <dbReference type="ChEBI" id="CHEBI:57502"/>
        <dbReference type="ChEBI" id="CHEBI:58437"/>
        <dbReference type="EC" id="2.7.7.18"/>
    </reaction>
</comment>
<evidence type="ECO:0000256" key="4">
    <source>
        <dbReference type="ARBA" id="ARBA00022642"/>
    </source>
</evidence>
<gene>
    <name evidence="15" type="ORF">HK097_005522</name>
</gene>
<reference evidence="15" key="1">
    <citation type="submission" date="2020-05" db="EMBL/GenBank/DDBJ databases">
        <title>Phylogenomic resolution of chytrid fungi.</title>
        <authorList>
            <person name="Stajich J.E."/>
            <person name="Amses K."/>
            <person name="Simmons R."/>
            <person name="Seto K."/>
            <person name="Myers J."/>
            <person name="Bonds A."/>
            <person name="Quandt C.A."/>
            <person name="Barry K."/>
            <person name="Liu P."/>
            <person name="Grigoriev I."/>
            <person name="Longcore J.E."/>
            <person name="James T.Y."/>
        </authorList>
    </citation>
    <scope>NUCLEOTIDE SEQUENCE</scope>
    <source>
        <strain evidence="15">JEL0318</strain>
    </source>
</reference>
<comment type="subcellular location">
    <subcellularLocation>
        <location evidence="2">Mitochondrion</location>
    </subcellularLocation>
</comment>
<evidence type="ECO:0000313" key="16">
    <source>
        <dbReference type="Proteomes" id="UP001212841"/>
    </source>
</evidence>
<evidence type="ECO:0000256" key="8">
    <source>
        <dbReference type="ARBA" id="ARBA00022840"/>
    </source>
</evidence>
<keyword evidence="8 13" id="KW-0067">ATP-binding</keyword>
<dbReference type="InterPro" id="IPR014729">
    <property type="entry name" value="Rossmann-like_a/b/a_fold"/>
</dbReference>
<comment type="subunit">
    <text evidence="3">Homotetramer.</text>
</comment>
<protein>
    <recommendedName>
        <fullName evidence="13">Nicotinamide-nucleotide adenylyltransferase</fullName>
        <ecNumber evidence="13">2.7.7.1</ecNumber>
        <ecNumber evidence="13">2.7.7.18</ecNumber>
    </recommendedName>
</protein>
<dbReference type="EC" id="2.7.7.1" evidence="13"/>
<dbReference type="NCBIfam" id="TIGR00482">
    <property type="entry name" value="nicotinate (nicotinamide) nucleotide adenylyltransferase"/>
    <property type="match status" value="1"/>
</dbReference>
<evidence type="ECO:0000256" key="12">
    <source>
        <dbReference type="ARBA" id="ARBA00093425"/>
    </source>
</evidence>
<comment type="caution">
    <text evidence="15">The sequence shown here is derived from an EMBL/GenBank/DDBJ whole genome shotgun (WGS) entry which is preliminary data.</text>
</comment>
<feature type="domain" description="Cytidyltransferase-like" evidence="14">
    <location>
        <begin position="10"/>
        <end position="174"/>
    </location>
</feature>
<keyword evidence="4 13" id="KW-0662">Pyridine nucleotide biosynthesis</keyword>
<dbReference type="GO" id="GO:0005524">
    <property type="term" value="F:ATP binding"/>
    <property type="evidence" value="ECO:0007669"/>
    <property type="project" value="UniProtKB-KW"/>
</dbReference>
<keyword evidence="6 13" id="KW-0548">Nucleotidyltransferase</keyword>
<dbReference type="GO" id="GO:0004515">
    <property type="term" value="F:nicotinate-nucleotide adenylyltransferase activity"/>
    <property type="evidence" value="ECO:0007669"/>
    <property type="project" value="UniProtKB-EC"/>
</dbReference>
<organism evidence="15 16">
    <name type="scientific">Rhizophlyctis rosea</name>
    <dbReference type="NCBI Taxonomy" id="64517"/>
    <lineage>
        <taxon>Eukaryota</taxon>
        <taxon>Fungi</taxon>
        <taxon>Fungi incertae sedis</taxon>
        <taxon>Chytridiomycota</taxon>
        <taxon>Chytridiomycota incertae sedis</taxon>
        <taxon>Chytridiomycetes</taxon>
        <taxon>Rhizophlyctidales</taxon>
        <taxon>Rhizophlyctidaceae</taxon>
        <taxon>Rhizophlyctis</taxon>
    </lineage>
</organism>
<dbReference type="EC" id="2.7.7.18" evidence="13"/>
<dbReference type="SUPFAM" id="SSF52374">
    <property type="entry name" value="Nucleotidylyl transferase"/>
    <property type="match status" value="1"/>
</dbReference>
<dbReference type="InterPro" id="IPR051182">
    <property type="entry name" value="Euk_NMN_adenylyltrnsfrase"/>
</dbReference>
<evidence type="ECO:0000256" key="13">
    <source>
        <dbReference type="RuleBase" id="RU362021"/>
    </source>
</evidence>
<evidence type="ECO:0000256" key="6">
    <source>
        <dbReference type="ARBA" id="ARBA00022695"/>
    </source>
</evidence>
<evidence type="ECO:0000256" key="2">
    <source>
        <dbReference type="ARBA" id="ARBA00004173"/>
    </source>
</evidence>
<dbReference type="FunFam" id="3.40.50.620:FF:000221">
    <property type="entry name" value="Nicotinamide/nicotinic acid mononucleotide adenylyltransferase 3"/>
    <property type="match status" value="1"/>
</dbReference>
<proteinExistence type="inferred from homology"/>
<dbReference type="GO" id="GO:0000309">
    <property type="term" value="F:nicotinamide-nucleotide adenylyltransferase activity"/>
    <property type="evidence" value="ECO:0007669"/>
    <property type="project" value="UniProtKB-EC"/>
</dbReference>
<comment type="similarity">
    <text evidence="13">Belongs to the eukaryotic NMN adenylyltransferase family.</text>
</comment>
<evidence type="ECO:0000256" key="1">
    <source>
        <dbReference type="ARBA" id="ARBA00001946"/>
    </source>
</evidence>
<comment type="pathway">
    <text evidence="13">Cofactor biosynthesis; NAD(+) biosynthesis; NAD(+) from nicotinamide D-ribonucleotide: step 1/1.</text>
</comment>
<evidence type="ECO:0000256" key="7">
    <source>
        <dbReference type="ARBA" id="ARBA00022741"/>
    </source>
</evidence>
<evidence type="ECO:0000256" key="11">
    <source>
        <dbReference type="ARBA" id="ARBA00049001"/>
    </source>
</evidence>
<dbReference type="InterPro" id="IPR004821">
    <property type="entry name" value="Cyt_trans-like"/>
</dbReference>
<name>A0AAD5SF37_9FUNG</name>
<evidence type="ECO:0000256" key="9">
    <source>
        <dbReference type="ARBA" id="ARBA00023027"/>
    </source>
</evidence>
<comment type="function">
    <text evidence="12">Catalyzes the formation of NAD(+) from nicotinamide mononucleotide (NMN) and ATP. Can also use the deamidated form; nicotinic acid mononucleotide (NaMN) as substrate with the same efficiency. Can use triazofurin monophosphate (TrMP) as substrate. Can also use GTP and ITP as nucleotide donors. Also catalyzes the reverse reaction, i.e. the pyrophosphorolytic cleavage of NAD(+). For the pyrophosphorolytic activity, can use NAD(+), NADH, NaAD, nicotinic acid adenine dinucleotide phosphate (NHD), nicotinamide guanine dinucleotide (NGD) as substrates. Fails to cleave phosphorylated dinucleotides NADP(+), NADPH and NaADP(+). Protects against axonal degeneration following injury. May be involved in the maintenance of axonal integrity. Also functions as a stress-response chaperone protein that prevents toxic aggregation of proteins; this function may be independent of its NAD(+) synthesis activity.</text>
</comment>
<keyword evidence="9 13" id="KW-0520">NAD</keyword>
<keyword evidence="5 13" id="KW-0808">Transferase</keyword>
<dbReference type="GO" id="GO:0005759">
    <property type="term" value="C:mitochondrial matrix"/>
    <property type="evidence" value="ECO:0007669"/>
    <property type="project" value="UniProtKB-ARBA"/>
</dbReference>
<evidence type="ECO:0000256" key="10">
    <source>
        <dbReference type="ARBA" id="ARBA00023128"/>
    </source>
</evidence>
<dbReference type="GO" id="GO:0009435">
    <property type="term" value="P:NAD+ biosynthetic process"/>
    <property type="evidence" value="ECO:0007669"/>
    <property type="project" value="InterPro"/>
</dbReference>
<dbReference type="Proteomes" id="UP001212841">
    <property type="component" value="Unassembled WGS sequence"/>
</dbReference>
<accession>A0AAD5SF37</accession>
<comment type="cofactor">
    <cofactor evidence="1">
        <name>Mg(2+)</name>
        <dbReference type="ChEBI" id="CHEBI:18420"/>
    </cofactor>
</comment>
<keyword evidence="10" id="KW-0496">Mitochondrion</keyword>
<dbReference type="Gene3D" id="3.40.50.620">
    <property type="entry name" value="HUPs"/>
    <property type="match status" value="1"/>
</dbReference>
<dbReference type="PANTHER" id="PTHR12039:SF0">
    <property type="entry name" value="NICOTINAMIDE-NUCLEOTIDE ADENYLYLTRANSFERASE"/>
    <property type="match status" value="1"/>
</dbReference>
<comment type="catalytic activity">
    <reaction evidence="11 13">
        <text>beta-nicotinamide D-ribonucleotide + ATP + H(+) = diphosphate + NAD(+)</text>
        <dbReference type="Rhea" id="RHEA:21360"/>
        <dbReference type="ChEBI" id="CHEBI:14649"/>
        <dbReference type="ChEBI" id="CHEBI:15378"/>
        <dbReference type="ChEBI" id="CHEBI:30616"/>
        <dbReference type="ChEBI" id="CHEBI:33019"/>
        <dbReference type="ChEBI" id="CHEBI:57540"/>
        <dbReference type="EC" id="2.7.7.1"/>
    </reaction>
</comment>
<dbReference type="InterPro" id="IPR005248">
    <property type="entry name" value="NadD/NMNAT"/>
</dbReference>
<dbReference type="PANTHER" id="PTHR12039">
    <property type="entry name" value="NICOTINAMIDE MONONUCLEOTIDE ADENYLYLTRANSFERASE"/>
    <property type="match status" value="1"/>
</dbReference>
<evidence type="ECO:0000313" key="15">
    <source>
        <dbReference type="EMBL" id="KAJ3052861.1"/>
    </source>
</evidence>
<sequence length="202" mass="23445">MFEIARDHVLDHLPYEVLGGYFSPVSDAYAKPGLASWQHRVRMCEMGISDSQWLMVDSWEPSNERYIRTARVLDHFDQMLNGEGGLEMPDGTRRKIRIMLLAGGDLIQSFAIPNLWKEADLDHIVGDFGCLIIERTGADVHDFLLQNDALYRHRKNVFVVKQYIHNDISSTKIRLFIKRGMSIKYLLPKSVIDYIYEHGLYR</sequence>
<dbReference type="Pfam" id="PF01467">
    <property type="entry name" value="CTP_transf_like"/>
    <property type="match status" value="1"/>
</dbReference>